<reference evidence="2" key="1">
    <citation type="submission" date="2014-12" db="EMBL/GenBank/DDBJ databases">
        <title>Insight into the proteome of Arion vulgaris.</title>
        <authorList>
            <person name="Aradska J."/>
            <person name="Bulat T."/>
            <person name="Smidak R."/>
            <person name="Sarate P."/>
            <person name="Gangsoo J."/>
            <person name="Sialana F."/>
            <person name="Bilban M."/>
            <person name="Lubec G."/>
        </authorList>
    </citation>
    <scope>NUCLEOTIDE SEQUENCE</scope>
    <source>
        <tissue evidence="2">Skin</tissue>
    </source>
</reference>
<sequence length="80" mass="8693">PHALDVTMRREKFGVTGRSERLKSDNMPESSKPGDIETTDKNTPDSGRPSHEFNGNSSRTDQTSSQTSISGQIITNGDLS</sequence>
<feature type="non-terminal residue" evidence="2">
    <location>
        <position position="1"/>
    </location>
</feature>
<feature type="compositionally biased region" description="Low complexity" evidence="1">
    <location>
        <begin position="57"/>
        <end position="80"/>
    </location>
</feature>
<evidence type="ECO:0000313" key="2">
    <source>
        <dbReference type="EMBL" id="CEK57929.1"/>
    </source>
</evidence>
<dbReference type="EMBL" id="HACG01011064">
    <property type="protein sequence ID" value="CEK57929.1"/>
    <property type="molecule type" value="Transcribed_RNA"/>
</dbReference>
<feature type="compositionally biased region" description="Basic and acidic residues" evidence="1">
    <location>
        <begin position="7"/>
        <end position="51"/>
    </location>
</feature>
<gene>
    <name evidence="2" type="primary">ORF31494</name>
</gene>
<dbReference type="AlphaFoldDB" id="A0A0B6YNX7"/>
<accession>A0A0B6YNX7</accession>
<organism evidence="2">
    <name type="scientific">Arion vulgaris</name>
    <dbReference type="NCBI Taxonomy" id="1028688"/>
    <lineage>
        <taxon>Eukaryota</taxon>
        <taxon>Metazoa</taxon>
        <taxon>Spiralia</taxon>
        <taxon>Lophotrochozoa</taxon>
        <taxon>Mollusca</taxon>
        <taxon>Gastropoda</taxon>
        <taxon>Heterobranchia</taxon>
        <taxon>Euthyneura</taxon>
        <taxon>Panpulmonata</taxon>
        <taxon>Eupulmonata</taxon>
        <taxon>Stylommatophora</taxon>
        <taxon>Helicina</taxon>
        <taxon>Arionoidea</taxon>
        <taxon>Arionidae</taxon>
        <taxon>Arion</taxon>
    </lineage>
</organism>
<evidence type="ECO:0000256" key="1">
    <source>
        <dbReference type="SAM" id="MobiDB-lite"/>
    </source>
</evidence>
<protein>
    <submittedName>
        <fullName evidence="2">Uncharacterized protein</fullName>
    </submittedName>
</protein>
<feature type="region of interest" description="Disordered" evidence="1">
    <location>
        <begin position="1"/>
        <end position="80"/>
    </location>
</feature>
<name>A0A0B6YNX7_9EUPU</name>
<feature type="non-terminal residue" evidence="2">
    <location>
        <position position="80"/>
    </location>
</feature>
<proteinExistence type="predicted"/>